<dbReference type="InterPro" id="IPR053751">
    <property type="entry name" value="Viral_Major_Capsid_sf"/>
</dbReference>
<organism evidence="3 4">
    <name type="scientific">Pseudohongiella nitratireducens</name>
    <dbReference type="NCBI Taxonomy" id="1768907"/>
    <lineage>
        <taxon>Bacteria</taxon>
        <taxon>Pseudomonadati</taxon>
        <taxon>Pseudomonadota</taxon>
        <taxon>Gammaproteobacteria</taxon>
        <taxon>Pseudomonadales</taxon>
        <taxon>Pseudohongiellaceae</taxon>
        <taxon>Pseudohongiella</taxon>
    </lineage>
</organism>
<accession>A0A916QNM3</accession>
<evidence type="ECO:0000259" key="1">
    <source>
        <dbReference type="Pfam" id="PF18628"/>
    </source>
</evidence>
<feature type="domain" description="Viral coat protein P2 N-terminal" evidence="1">
    <location>
        <begin position="16"/>
        <end position="126"/>
    </location>
</feature>
<reference evidence="3" key="2">
    <citation type="submission" date="2020-09" db="EMBL/GenBank/DDBJ databases">
        <authorList>
            <person name="Sun Q."/>
            <person name="Zhou Y."/>
        </authorList>
    </citation>
    <scope>NUCLEOTIDE SEQUENCE</scope>
    <source>
        <strain evidence="3">CGMCC 1.15425</strain>
    </source>
</reference>
<dbReference type="InterPro" id="IPR057915">
    <property type="entry name" value="P2_C"/>
</dbReference>
<feature type="domain" description="Viral coat protein P2 C-terminal" evidence="2">
    <location>
        <begin position="145"/>
        <end position="268"/>
    </location>
</feature>
<sequence>MPSRLNFAESLDFQGAVAAGGNPKVFIDGGATIEELTLNTNLEADEFTLVIEINNEKRVEITGTQMLDREGYDNRSATADQFVLSFSDPLARTLQGEIMSGLVTKPTDRVVISLEIAGAVTPVTPTATLYVETSANRPEEFKLYILPETIPVTKIGENQFANFRRGPAPGRYFIKRVFNYGAITHLEVEQDRKAVFGKRGLPKAVNDGRLKRNGKTVPTSSTCYVYDPNVKQSNTTDLLDTYSVESLRFTFTTSDSNDIEALTEYVQDVRPRQQAAA</sequence>
<keyword evidence="4" id="KW-1185">Reference proteome</keyword>
<comment type="caution">
    <text evidence="3">The sequence shown here is derived from an EMBL/GenBank/DDBJ whole genome shotgun (WGS) entry which is preliminary data.</text>
</comment>
<evidence type="ECO:0000259" key="2">
    <source>
        <dbReference type="Pfam" id="PF25513"/>
    </source>
</evidence>
<dbReference type="InterPro" id="IPR041377">
    <property type="entry name" value="P2_N"/>
</dbReference>
<dbReference type="AlphaFoldDB" id="A0A916QNM3"/>
<protein>
    <recommendedName>
        <fullName evidence="5">Viral coat protein P2 N-terminal domain-containing protein</fullName>
    </recommendedName>
</protein>
<reference evidence="3" key="1">
    <citation type="journal article" date="2014" name="Int. J. Syst. Evol. Microbiol.">
        <title>Complete genome sequence of Corynebacterium casei LMG S-19264T (=DSM 44701T), isolated from a smear-ripened cheese.</title>
        <authorList>
            <consortium name="US DOE Joint Genome Institute (JGI-PGF)"/>
            <person name="Walter F."/>
            <person name="Albersmeier A."/>
            <person name="Kalinowski J."/>
            <person name="Ruckert C."/>
        </authorList>
    </citation>
    <scope>NUCLEOTIDE SEQUENCE</scope>
    <source>
        <strain evidence="3">CGMCC 1.15425</strain>
    </source>
</reference>
<dbReference type="EMBL" id="BMIY01000015">
    <property type="protein sequence ID" value="GFZ83956.1"/>
    <property type="molecule type" value="Genomic_DNA"/>
</dbReference>
<gene>
    <name evidence="3" type="ORF">GCM10011403_29420</name>
</gene>
<dbReference type="Proteomes" id="UP000627715">
    <property type="component" value="Unassembled WGS sequence"/>
</dbReference>
<dbReference type="Gene3D" id="2.60.120.730">
    <property type="match status" value="2"/>
</dbReference>
<evidence type="ECO:0000313" key="3">
    <source>
        <dbReference type="EMBL" id="GFZ83956.1"/>
    </source>
</evidence>
<dbReference type="RefSeq" id="WP_068811093.1">
    <property type="nucleotide sequence ID" value="NZ_BMIY01000015.1"/>
</dbReference>
<proteinExistence type="predicted"/>
<evidence type="ECO:0000313" key="4">
    <source>
        <dbReference type="Proteomes" id="UP000627715"/>
    </source>
</evidence>
<evidence type="ECO:0008006" key="5">
    <source>
        <dbReference type="Google" id="ProtNLM"/>
    </source>
</evidence>
<name>A0A916QNM3_9GAMM</name>
<dbReference type="Pfam" id="PF18628">
    <property type="entry name" value="P2_N"/>
    <property type="match status" value="1"/>
</dbReference>
<dbReference type="Pfam" id="PF25513">
    <property type="entry name" value="P2_C"/>
    <property type="match status" value="1"/>
</dbReference>